<sequence>MNLRAATICLLGGLPLLINAGNSTVVNGANGLKTTVVKIKTTITTTATVTATVEEPSSIKNPRLSNTTHLTSHIWWLPMDTPKSKVANSKAKLASSETEIRQTGLSKTIPSKTLTPSALAANIALASPNSTTTHTHPSITVVDITATSPRSPLDDNNLDDGTLAPASDPAAGFIKTCSAWQVWDANNVLWARCRARGRGNMYWSRIGLDHMLGNVGGRLVYQREGYFSSSCVSCQRRARTTSYLQCECKDNQGELQTTSIDLNRYLGNRDGFICSEYICGVREGPPPGSRK</sequence>
<feature type="signal peptide" evidence="1">
    <location>
        <begin position="1"/>
        <end position="20"/>
    </location>
</feature>
<reference evidence="3 4" key="1">
    <citation type="submission" date="2012-08" db="EMBL/GenBank/DDBJ databases">
        <authorList>
            <person name="Gan P.H.P."/>
            <person name="Ikeda K."/>
            <person name="Irieda H."/>
            <person name="Narusaka M."/>
            <person name="O'Connell R.J."/>
            <person name="Narusaka Y."/>
            <person name="Takano Y."/>
            <person name="Kubo Y."/>
            <person name="Shirasu K."/>
        </authorList>
    </citation>
    <scope>NUCLEOTIDE SEQUENCE [LARGE SCALE GENOMIC DNA]</scope>
    <source>
        <strain evidence="3 4">Nara gc5</strain>
    </source>
</reference>
<dbReference type="InterPro" id="IPR011058">
    <property type="entry name" value="Cyanovirin-N"/>
</dbReference>
<name>A0A7J6IWJ2_COLFN</name>
<dbReference type="SMART" id="SM01111">
    <property type="entry name" value="CVNH"/>
    <property type="match status" value="1"/>
</dbReference>
<dbReference type="InterPro" id="IPR036673">
    <property type="entry name" value="Cyanovirin-N_sf"/>
</dbReference>
<feature type="chain" id="PRO_5029532206" description="Cyanovirin-N domain-containing protein" evidence="1">
    <location>
        <begin position="21"/>
        <end position="291"/>
    </location>
</feature>
<accession>A0A7J6IWJ2</accession>
<dbReference type="Pfam" id="PF08881">
    <property type="entry name" value="CVNH"/>
    <property type="match status" value="1"/>
</dbReference>
<keyword evidence="4" id="KW-1185">Reference proteome</keyword>
<organism evidence="3 4">
    <name type="scientific">Colletotrichum fructicola (strain Nara gc5)</name>
    <name type="common">Anthracnose fungus</name>
    <name type="synonym">Colletotrichum gloeosporioides (strain Nara gc5)</name>
    <dbReference type="NCBI Taxonomy" id="1213859"/>
    <lineage>
        <taxon>Eukaryota</taxon>
        <taxon>Fungi</taxon>
        <taxon>Dikarya</taxon>
        <taxon>Ascomycota</taxon>
        <taxon>Pezizomycotina</taxon>
        <taxon>Sordariomycetes</taxon>
        <taxon>Hypocreomycetidae</taxon>
        <taxon>Glomerellales</taxon>
        <taxon>Glomerellaceae</taxon>
        <taxon>Colletotrichum</taxon>
        <taxon>Colletotrichum gloeosporioides species complex</taxon>
    </lineage>
</organism>
<dbReference type="OrthoDB" id="2947935at2759"/>
<evidence type="ECO:0000259" key="2">
    <source>
        <dbReference type="SMART" id="SM01111"/>
    </source>
</evidence>
<dbReference type="EMBL" id="ANPB02000006">
    <property type="protein sequence ID" value="KAF4481179.1"/>
    <property type="molecule type" value="Genomic_DNA"/>
</dbReference>
<gene>
    <name evidence="3" type="ORF">CGGC5_v010385</name>
</gene>
<dbReference type="Gene3D" id="2.30.60.10">
    <property type="entry name" value="Cyanovirin-N"/>
    <property type="match status" value="1"/>
</dbReference>
<dbReference type="GeneID" id="43605654"/>
<feature type="domain" description="Cyanovirin-N" evidence="2">
    <location>
        <begin position="172"/>
        <end position="274"/>
    </location>
</feature>
<evidence type="ECO:0000256" key="1">
    <source>
        <dbReference type="SAM" id="SignalP"/>
    </source>
</evidence>
<protein>
    <recommendedName>
        <fullName evidence="2">Cyanovirin-N domain-containing protein</fullName>
    </recommendedName>
</protein>
<dbReference type="SUPFAM" id="SSF51322">
    <property type="entry name" value="Cyanovirin-N"/>
    <property type="match status" value="1"/>
</dbReference>
<evidence type="ECO:0000313" key="4">
    <source>
        <dbReference type="Proteomes" id="UP000011096"/>
    </source>
</evidence>
<dbReference type="Proteomes" id="UP000011096">
    <property type="component" value="Unassembled WGS sequence"/>
</dbReference>
<proteinExistence type="predicted"/>
<evidence type="ECO:0000313" key="3">
    <source>
        <dbReference type="EMBL" id="KAF4481179.1"/>
    </source>
</evidence>
<keyword evidence="1" id="KW-0732">Signal</keyword>
<comment type="caution">
    <text evidence="3">The sequence shown here is derived from an EMBL/GenBank/DDBJ whole genome shotgun (WGS) entry which is preliminary data.</text>
</comment>
<dbReference type="InParanoid" id="A0A7J6IWJ2"/>
<dbReference type="AlphaFoldDB" id="A0A7J6IWJ2"/>
<reference evidence="3 4" key="2">
    <citation type="submission" date="2020-04" db="EMBL/GenBank/DDBJ databases">
        <title>Genome sequencing and assembly of multiple isolates from the Colletotrichum gloeosporioides species complex.</title>
        <authorList>
            <person name="Gan P."/>
            <person name="Shirasu K."/>
        </authorList>
    </citation>
    <scope>NUCLEOTIDE SEQUENCE [LARGE SCALE GENOMIC DNA]</scope>
    <source>
        <strain evidence="3 4">Nara gc5</strain>
    </source>
</reference>
<dbReference type="RefSeq" id="XP_031881713.1">
    <property type="nucleotide sequence ID" value="XM_032021450.1"/>
</dbReference>